<evidence type="ECO:0000256" key="1">
    <source>
        <dbReference type="ARBA" id="ARBA00004613"/>
    </source>
</evidence>
<dbReference type="OrthoDB" id="8607307at2"/>
<dbReference type="RefSeq" id="WP_144328669.1">
    <property type="nucleotide sequence ID" value="NZ_VJON01000027.1"/>
</dbReference>
<accession>A0A554XCB1</accession>
<proteinExistence type="predicted"/>
<evidence type="ECO:0000313" key="4">
    <source>
        <dbReference type="Proteomes" id="UP000318294"/>
    </source>
</evidence>
<dbReference type="GO" id="GO:0005576">
    <property type="term" value="C:extracellular region"/>
    <property type="evidence" value="ECO:0007669"/>
    <property type="project" value="UniProtKB-SubCell"/>
</dbReference>
<dbReference type="GO" id="GO:0005509">
    <property type="term" value="F:calcium ion binding"/>
    <property type="evidence" value="ECO:0007669"/>
    <property type="project" value="InterPro"/>
</dbReference>
<dbReference type="PANTHER" id="PTHR38340:SF1">
    <property type="entry name" value="S-LAYER PROTEIN"/>
    <property type="match status" value="1"/>
</dbReference>
<comment type="caution">
    <text evidence="3">The sequence shown here is derived from an EMBL/GenBank/DDBJ whole genome shotgun (WGS) entry which is preliminary data.</text>
</comment>
<name>A0A554XCB1_9BURK</name>
<evidence type="ECO:0000256" key="2">
    <source>
        <dbReference type="ARBA" id="ARBA00022525"/>
    </source>
</evidence>
<dbReference type="Gene3D" id="2.150.10.10">
    <property type="entry name" value="Serralysin-like metalloprotease, C-terminal"/>
    <property type="match status" value="2"/>
</dbReference>
<evidence type="ECO:0000313" key="3">
    <source>
        <dbReference type="EMBL" id="TSE33468.1"/>
    </source>
</evidence>
<dbReference type="InterPro" id="IPR011049">
    <property type="entry name" value="Serralysin-like_metalloprot_C"/>
</dbReference>
<dbReference type="Pfam" id="PF00353">
    <property type="entry name" value="HemolysinCabind"/>
    <property type="match status" value="5"/>
</dbReference>
<keyword evidence="2" id="KW-0964">Secreted</keyword>
<dbReference type="AlphaFoldDB" id="A0A554XCB1"/>
<dbReference type="InterPro" id="IPR018511">
    <property type="entry name" value="Hemolysin-typ_Ca-bd_CS"/>
</dbReference>
<sequence length="585" mass="62112">MALSAQQDIDIYRFFAIAFGAAPGKTYYQQVADAYNAGLTTKQIVNIFTTKSVFLDRYPGSLGSAEFARRLVDNVVGSSASDADKNAAVQDIVNAMNGGMTRGDVIYTVFNNLANKSFQDPTWGKTALKMANEVAVARFVTGTLGEVTTDVATLQAFLNGITSDTVLAERYTQLASAFRNNQASAFTVYGNTNDNIQGTVADDRIDGGMGHDTITGGDGNDVLYGNSGDDKIYGGAGADFIDGGLGADYIDGGRISVWQGKYYVYDTSVNIIFGGGGADTIDGGYGNDQLYGDDGADVIYGYEGADLIFGGSGADRIYGGGGKNTIDGGDGDDSIDSGDDCYVDGGAGNDDIHVGFGSSVYGGLGNDDIEIGYYNSTSSQPSVVRPGDGHDQVTVYDAHRATGGVVIDLSEDTPGYDQIIVHTAQSVTPTVTIKGFKMGDDEMEIGEFYTVDGYRKWSAGYYNSFTKQWQSYTQIITSPTQAYQASAGFFVIQGAAAAAADTVSVAAFLDPYGNNHTYKKYTFAHYSYGHYFLINVGANDMGLYYFKDDSGADNRVVPDEITPIAIFAGLRTDQLSLIDVLGSFT</sequence>
<gene>
    <name evidence="3" type="primary">apxIA</name>
    <name evidence="3" type="ORF">Tchar_01724</name>
</gene>
<organism evidence="3 4">
    <name type="scientific">Tepidimonas charontis</name>
    <dbReference type="NCBI Taxonomy" id="2267262"/>
    <lineage>
        <taxon>Bacteria</taxon>
        <taxon>Pseudomonadati</taxon>
        <taxon>Pseudomonadota</taxon>
        <taxon>Betaproteobacteria</taxon>
        <taxon>Burkholderiales</taxon>
        <taxon>Tepidimonas</taxon>
    </lineage>
</organism>
<reference evidence="3 4" key="1">
    <citation type="submission" date="2019-07" db="EMBL/GenBank/DDBJ databases">
        <title>Tepidimonas charontis SPSP-6 draft genome.</title>
        <authorList>
            <person name="Da Costa M.S."/>
            <person name="Froufe H.J.C."/>
            <person name="Egas C."/>
            <person name="Albuquerque L."/>
        </authorList>
    </citation>
    <scope>NUCLEOTIDE SEQUENCE [LARGE SCALE GENOMIC DNA]</scope>
    <source>
        <strain evidence="3 4">SPSP-6</strain>
    </source>
</reference>
<dbReference type="Proteomes" id="UP000318294">
    <property type="component" value="Unassembled WGS sequence"/>
</dbReference>
<protein>
    <submittedName>
        <fullName evidence="3">RTX-I toxin determinant A from serotypes 1/9</fullName>
    </submittedName>
</protein>
<dbReference type="SUPFAM" id="SSF51120">
    <property type="entry name" value="beta-Roll"/>
    <property type="match status" value="2"/>
</dbReference>
<dbReference type="EMBL" id="VJON01000027">
    <property type="protein sequence ID" value="TSE33468.1"/>
    <property type="molecule type" value="Genomic_DNA"/>
</dbReference>
<dbReference type="InterPro" id="IPR001343">
    <property type="entry name" value="Hemolysn_Ca-bd"/>
</dbReference>
<comment type="subcellular location">
    <subcellularLocation>
        <location evidence="1">Secreted</location>
    </subcellularLocation>
</comment>
<dbReference type="PRINTS" id="PR00313">
    <property type="entry name" value="CABNDNGRPT"/>
</dbReference>
<dbReference type="InterPro" id="IPR050557">
    <property type="entry name" value="RTX_toxin/Mannuronan_C5-epim"/>
</dbReference>
<dbReference type="PANTHER" id="PTHR38340">
    <property type="entry name" value="S-LAYER PROTEIN"/>
    <property type="match status" value="1"/>
</dbReference>
<dbReference type="PROSITE" id="PS00330">
    <property type="entry name" value="HEMOLYSIN_CALCIUM"/>
    <property type="match status" value="3"/>
</dbReference>
<keyword evidence="4" id="KW-1185">Reference proteome</keyword>